<dbReference type="Gene3D" id="3.50.50.60">
    <property type="entry name" value="FAD/NAD(P)-binding domain"/>
    <property type="match status" value="2"/>
</dbReference>
<keyword evidence="4" id="KW-0274">FAD</keyword>
<keyword evidence="6" id="KW-0558">Oxidation</keyword>
<dbReference type="InterPro" id="IPR036188">
    <property type="entry name" value="FAD/NAD-bd_sf"/>
</dbReference>
<keyword evidence="7" id="KW-0676">Redox-active center</keyword>
<protein>
    <submittedName>
        <fullName evidence="10">FAD-dependent oxidoreductase</fullName>
    </submittedName>
</protein>
<evidence type="ECO:0000256" key="2">
    <source>
        <dbReference type="ARBA" id="ARBA00009130"/>
    </source>
</evidence>
<dbReference type="PANTHER" id="PTHR43429">
    <property type="entry name" value="PYRIDINE NUCLEOTIDE-DISULFIDE OXIDOREDUCTASE DOMAIN-CONTAINING"/>
    <property type="match status" value="1"/>
</dbReference>
<feature type="domain" description="Pyridine nucleotide-disulphide oxidoreductase dimerisation" evidence="8">
    <location>
        <begin position="341"/>
        <end position="420"/>
    </location>
</feature>
<evidence type="ECO:0000259" key="8">
    <source>
        <dbReference type="Pfam" id="PF02852"/>
    </source>
</evidence>
<dbReference type="InterPro" id="IPR050260">
    <property type="entry name" value="FAD-bd_OxRdtase"/>
</dbReference>
<dbReference type="SUPFAM" id="SSF51905">
    <property type="entry name" value="FAD/NAD(P)-binding domain"/>
    <property type="match status" value="1"/>
</dbReference>
<name>A0ABV9JF18_9LACT</name>
<dbReference type="PANTHER" id="PTHR43429:SF1">
    <property type="entry name" value="NAD(P)H SULFUR OXIDOREDUCTASE (COA-DEPENDENT)"/>
    <property type="match status" value="1"/>
</dbReference>
<evidence type="ECO:0000256" key="6">
    <source>
        <dbReference type="ARBA" id="ARBA00023097"/>
    </source>
</evidence>
<dbReference type="InterPro" id="IPR023753">
    <property type="entry name" value="FAD/NAD-binding_dom"/>
</dbReference>
<dbReference type="Pfam" id="PF02852">
    <property type="entry name" value="Pyr_redox_dim"/>
    <property type="match status" value="1"/>
</dbReference>
<reference evidence="11" key="1">
    <citation type="journal article" date="2019" name="Int. J. Syst. Evol. Microbiol.">
        <title>The Global Catalogue of Microorganisms (GCM) 10K type strain sequencing project: providing services to taxonomists for standard genome sequencing and annotation.</title>
        <authorList>
            <consortium name="The Broad Institute Genomics Platform"/>
            <consortium name="The Broad Institute Genome Sequencing Center for Infectious Disease"/>
            <person name="Wu L."/>
            <person name="Ma J."/>
        </authorList>
    </citation>
    <scope>NUCLEOTIDE SEQUENCE [LARGE SCALE GENOMIC DNA]</scope>
    <source>
        <strain evidence="11">CCUG 63287</strain>
    </source>
</reference>
<dbReference type="InterPro" id="IPR016156">
    <property type="entry name" value="FAD/NAD-linked_Rdtase_dimer_sf"/>
</dbReference>
<evidence type="ECO:0000313" key="10">
    <source>
        <dbReference type="EMBL" id="MFC4652957.1"/>
    </source>
</evidence>
<keyword evidence="11" id="KW-1185">Reference proteome</keyword>
<keyword evidence="3" id="KW-0285">Flavoprotein</keyword>
<organism evidence="10 11">
    <name type="scientific">Lactococcus nasutitermitis</name>
    <dbReference type="NCBI Taxonomy" id="1652957"/>
    <lineage>
        <taxon>Bacteria</taxon>
        <taxon>Bacillati</taxon>
        <taxon>Bacillota</taxon>
        <taxon>Bacilli</taxon>
        <taxon>Lactobacillales</taxon>
        <taxon>Streptococcaceae</taxon>
        <taxon>Lactococcus</taxon>
    </lineage>
</organism>
<dbReference type="Pfam" id="PF07992">
    <property type="entry name" value="Pyr_redox_2"/>
    <property type="match status" value="1"/>
</dbReference>
<dbReference type="EMBL" id="JBHSGD010000007">
    <property type="protein sequence ID" value="MFC4652957.1"/>
    <property type="molecule type" value="Genomic_DNA"/>
</dbReference>
<dbReference type="Gene3D" id="3.30.390.30">
    <property type="match status" value="1"/>
</dbReference>
<dbReference type="PRINTS" id="PR00368">
    <property type="entry name" value="FADPNR"/>
</dbReference>
<comment type="caution">
    <text evidence="10">The sequence shown here is derived from an EMBL/GenBank/DDBJ whole genome shotgun (WGS) entry which is preliminary data.</text>
</comment>
<dbReference type="PRINTS" id="PR00411">
    <property type="entry name" value="PNDRDTASEI"/>
</dbReference>
<gene>
    <name evidence="10" type="ORF">ACFO26_08555</name>
</gene>
<evidence type="ECO:0000256" key="1">
    <source>
        <dbReference type="ARBA" id="ARBA00001974"/>
    </source>
</evidence>
<accession>A0ABV9JF18</accession>
<comment type="cofactor">
    <cofactor evidence="1">
        <name>FAD</name>
        <dbReference type="ChEBI" id="CHEBI:57692"/>
    </cofactor>
</comment>
<sequence length="453" mass="50773">MKVVIIGGSHAGIACARRTREEFPDAEVVIYEKQAEISFISQSIPLYLMGKNNLRKSSYVTAEVLRSEGIIVETQTVVKKIDSNEKTMTYQKETSDEPELTSYDKLVLAVGSYPLFPMFSGDFTNKLFVVKSMEDAKHMGSLPEKVKKLVVVGGGFIGVELSRIFVKKGLDVTLLQASEHLLDKYLDTPAAENIENVLRAEGVKLELSTFPVDIREENNSETGYKLVLYTYLSKKFEADAIIYAVGFRPNSFLLANQVTLGDMGAVEVDEYMRTSEPDIFAVGDCSTTYVNRIKHSLYLPHASDAIRQGEIAAINLVEARQKINSSQGTYNMNIENRTLCVTGLTQKRAQAEGFDCDMVYSHNSFLNSDEFTNAWLVYEKRTHKILGVQIEGTAPEVSGYVDTFSLAIEQNLSIEDIEFTDFYFKHGYQNPEGLTKILAQLVRKQNPKIEENS</sequence>
<proteinExistence type="inferred from homology"/>
<evidence type="ECO:0000256" key="5">
    <source>
        <dbReference type="ARBA" id="ARBA00023002"/>
    </source>
</evidence>
<dbReference type="Proteomes" id="UP001595987">
    <property type="component" value="Unassembled WGS sequence"/>
</dbReference>
<evidence type="ECO:0000259" key="9">
    <source>
        <dbReference type="Pfam" id="PF07992"/>
    </source>
</evidence>
<comment type="similarity">
    <text evidence="2">Belongs to the class-III pyridine nucleotide-disulfide oxidoreductase family.</text>
</comment>
<feature type="domain" description="FAD/NAD(P)-binding" evidence="9">
    <location>
        <begin position="1"/>
        <end position="309"/>
    </location>
</feature>
<dbReference type="InterPro" id="IPR004099">
    <property type="entry name" value="Pyr_nucl-diS_OxRdtase_dimer"/>
</dbReference>
<evidence type="ECO:0000256" key="7">
    <source>
        <dbReference type="ARBA" id="ARBA00023284"/>
    </source>
</evidence>
<keyword evidence="5" id="KW-0560">Oxidoreductase</keyword>
<dbReference type="PROSITE" id="PS51257">
    <property type="entry name" value="PROKAR_LIPOPROTEIN"/>
    <property type="match status" value="1"/>
</dbReference>
<evidence type="ECO:0000313" key="11">
    <source>
        <dbReference type="Proteomes" id="UP001595987"/>
    </source>
</evidence>
<evidence type="ECO:0000256" key="4">
    <source>
        <dbReference type="ARBA" id="ARBA00022827"/>
    </source>
</evidence>
<dbReference type="SUPFAM" id="SSF55424">
    <property type="entry name" value="FAD/NAD-linked reductases, dimerisation (C-terminal) domain"/>
    <property type="match status" value="1"/>
</dbReference>
<evidence type="ECO:0000256" key="3">
    <source>
        <dbReference type="ARBA" id="ARBA00022630"/>
    </source>
</evidence>
<dbReference type="RefSeq" id="WP_213536689.1">
    <property type="nucleotide sequence ID" value="NZ_BOVQ01000009.1"/>
</dbReference>